<keyword evidence="3" id="KW-1185">Reference proteome</keyword>
<dbReference type="AlphaFoldDB" id="A0AA39PS97"/>
<name>A0AA39PS97_9AGAR</name>
<organism evidence="2 3">
    <name type="scientific">Armillaria novae-zelandiae</name>
    <dbReference type="NCBI Taxonomy" id="153914"/>
    <lineage>
        <taxon>Eukaryota</taxon>
        <taxon>Fungi</taxon>
        <taxon>Dikarya</taxon>
        <taxon>Basidiomycota</taxon>
        <taxon>Agaricomycotina</taxon>
        <taxon>Agaricomycetes</taxon>
        <taxon>Agaricomycetidae</taxon>
        <taxon>Agaricales</taxon>
        <taxon>Marasmiineae</taxon>
        <taxon>Physalacriaceae</taxon>
        <taxon>Armillaria</taxon>
    </lineage>
</organism>
<accession>A0AA39PS97</accession>
<comment type="caution">
    <text evidence="2">The sequence shown here is derived from an EMBL/GenBank/DDBJ whole genome shotgun (WGS) entry which is preliminary data.</text>
</comment>
<evidence type="ECO:0000313" key="3">
    <source>
        <dbReference type="Proteomes" id="UP001175227"/>
    </source>
</evidence>
<sequence>MYSNILFLLCSVSLVVAVPRDWSTFANDPMGSMNCKPTAQGDATQQAMIDCRKGLTGDQRDISAYVIDSPIHSRCNMLNLSSVECTSKEHALQRMITINIIKRRTTKPRSHVELAKTPILTTMMLNLLMILLTPEIPGSHSASDYS</sequence>
<proteinExistence type="predicted"/>
<evidence type="ECO:0000256" key="1">
    <source>
        <dbReference type="SAM" id="SignalP"/>
    </source>
</evidence>
<dbReference type="Proteomes" id="UP001175227">
    <property type="component" value="Unassembled WGS sequence"/>
</dbReference>
<feature type="chain" id="PRO_5041404224" evidence="1">
    <location>
        <begin position="18"/>
        <end position="146"/>
    </location>
</feature>
<keyword evidence="1" id="KW-0732">Signal</keyword>
<reference evidence="2" key="1">
    <citation type="submission" date="2023-06" db="EMBL/GenBank/DDBJ databases">
        <authorList>
            <consortium name="Lawrence Berkeley National Laboratory"/>
            <person name="Ahrendt S."/>
            <person name="Sahu N."/>
            <person name="Indic B."/>
            <person name="Wong-Bajracharya J."/>
            <person name="Merenyi Z."/>
            <person name="Ke H.-M."/>
            <person name="Monk M."/>
            <person name="Kocsube S."/>
            <person name="Drula E."/>
            <person name="Lipzen A."/>
            <person name="Balint B."/>
            <person name="Henrissat B."/>
            <person name="Andreopoulos B."/>
            <person name="Martin F.M."/>
            <person name="Harder C.B."/>
            <person name="Rigling D."/>
            <person name="Ford K.L."/>
            <person name="Foster G.D."/>
            <person name="Pangilinan J."/>
            <person name="Papanicolaou A."/>
            <person name="Barry K."/>
            <person name="LaButti K."/>
            <person name="Viragh M."/>
            <person name="Koriabine M."/>
            <person name="Yan M."/>
            <person name="Riley R."/>
            <person name="Champramary S."/>
            <person name="Plett K.L."/>
            <person name="Tsai I.J."/>
            <person name="Slot J."/>
            <person name="Sipos G."/>
            <person name="Plett J."/>
            <person name="Nagy L.G."/>
            <person name="Grigoriev I.V."/>
        </authorList>
    </citation>
    <scope>NUCLEOTIDE SEQUENCE</scope>
    <source>
        <strain evidence="2">ICMP 16352</strain>
    </source>
</reference>
<feature type="signal peptide" evidence="1">
    <location>
        <begin position="1"/>
        <end position="17"/>
    </location>
</feature>
<evidence type="ECO:0000313" key="2">
    <source>
        <dbReference type="EMBL" id="KAK0489234.1"/>
    </source>
</evidence>
<protein>
    <submittedName>
        <fullName evidence="2">Uncharacterized protein</fullName>
    </submittedName>
</protein>
<gene>
    <name evidence="2" type="ORF">IW261DRAFT_1443850</name>
</gene>
<dbReference type="EMBL" id="JAUEPR010000002">
    <property type="protein sequence ID" value="KAK0489234.1"/>
    <property type="molecule type" value="Genomic_DNA"/>
</dbReference>